<dbReference type="PANTHER" id="PTHR10110:SF86">
    <property type="entry name" value="SODIUM_HYDROGEN EXCHANGER 7"/>
    <property type="match status" value="1"/>
</dbReference>
<dbReference type="AlphaFoldDB" id="A0A939FPN8"/>
<dbReference type="RefSeq" id="WP_207247934.1">
    <property type="nucleotide sequence ID" value="NZ_JAFMOF010000003.1"/>
</dbReference>
<feature type="domain" description="Cation/H+ exchanger transmembrane" evidence="11">
    <location>
        <begin position="12"/>
        <end position="403"/>
    </location>
</feature>
<evidence type="ECO:0000313" key="13">
    <source>
        <dbReference type="Proteomes" id="UP000664781"/>
    </source>
</evidence>
<evidence type="ECO:0000256" key="3">
    <source>
        <dbReference type="ARBA" id="ARBA00022475"/>
    </source>
</evidence>
<evidence type="ECO:0000313" key="12">
    <source>
        <dbReference type="EMBL" id="MBO0654999.1"/>
    </source>
</evidence>
<evidence type="ECO:0000256" key="6">
    <source>
        <dbReference type="ARBA" id="ARBA00023053"/>
    </source>
</evidence>
<keyword evidence="5 10" id="KW-1133">Transmembrane helix</keyword>
<evidence type="ECO:0000256" key="1">
    <source>
        <dbReference type="ARBA" id="ARBA00004651"/>
    </source>
</evidence>
<comment type="similarity">
    <text evidence="10">Belongs to the monovalent cation:proton antiporter 1 (CPA1) transporter (TC 2.A.36) family.</text>
</comment>
<feature type="transmembrane region" description="Helical" evidence="10">
    <location>
        <begin position="299"/>
        <end position="323"/>
    </location>
</feature>
<dbReference type="GO" id="GO:0098719">
    <property type="term" value="P:sodium ion import across plasma membrane"/>
    <property type="evidence" value="ECO:0007669"/>
    <property type="project" value="TreeGrafter"/>
</dbReference>
<evidence type="ECO:0000256" key="10">
    <source>
        <dbReference type="RuleBase" id="RU366002"/>
    </source>
</evidence>
<dbReference type="Gene3D" id="6.10.140.1330">
    <property type="match status" value="1"/>
</dbReference>
<dbReference type="Proteomes" id="UP000664781">
    <property type="component" value="Unassembled WGS sequence"/>
</dbReference>
<comment type="function">
    <text evidence="10">Na(+)/H(+) antiporter that extrudes sodium in exchange for external protons.</text>
</comment>
<feature type="transmembrane region" description="Helical" evidence="10">
    <location>
        <begin position="266"/>
        <end position="287"/>
    </location>
</feature>
<keyword evidence="7 10" id="KW-0406">Ion transport</keyword>
<organism evidence="12 13">
    <name type="scientific">Streptomyces triculaminicus</name>
    <dbReference type="NCBI Taxonomy" id="2816232"/>
    <lineage>
        <taxon>Bacteria</taxon>
        <taxon>Bacillati</taxon>
        <taxon>Actinomycetota</taxon>
        <taxon>Actinomycetes</taxon>
        <taxon>Kitasatosporales</taxon>
        <taxon>Streptomycetaceae</taxon>
        <taxon>Streptomyces</taxon>
    </lineage>
</organism>
<keyword evidence="2 10" id="KW-0813">Transport</keyword>
<keyword evidence="4 10" id="KW-0812">Transmembrane</keyword>
<dbReference type="GO" id="GO:0005886">
    <property type="term" value="C:plasma membrane"/>
    <property type="evidence" value="ECO:0007669"/>
    <property type="project" value="UniProtKB-SubCell"/>
</dbReference>
<dbReference type="NCBIfam" id="TIGR00831">
    <property type="entry name" value="a_cpa1"/>
    <property type="match status" value="1"/>
</dbReference>
<dbReference type="GO" id="GO:0015385">
    <property type="term" value="F:sodium:proton antiporter activity"/>
    <property type="evidence" value="ECO:0007669"/>
    <property type="project" value="InterPro"/>
</dbReference>
<keyword evidence="3 10" id="KW-1003">Cell membrane</keyword>
<feature type="transmembrane region" description="Helical" evidence="10">
    <location>
        <begin position="29"/>
        <end position="49"/>
    </location>
</feature>
<dbReference type="EMBL" id="JAFMOF010000003">
    <property type="protein sequence ID" value="MBO0654999.1"/>
    <property type="molecule type" value="Genomic_DNA"/>
</dbReference>
<evidence type="ECO:0000256" key="8">
    <source>
        <dbReference type="ARBA" id="ARBA00023136"/>
    </source>
</evidence>
<gene>
    <name evidence="12" type="ORF">J1792_20115</name>
</gene>
<comment type="caution">
    <text evidence="12">The sequence shown here is derived from an EMBL/GenBank/DDBJ whole genome shotgun (WGS) entry which is preliminary data.</text>
</comment>
<evidence type="ECO:0000256" key="4">
    <source>
        <dbReference type="ARBA" id="ARBA00022692"/>
    </source>
</evidence>
<evidence type="ECO:0000256" key="2">
    <source>
        <dbReference type="ARBA" id="ARBA00022448"/>
    </source>
</evidence>
<name>A0A939FPN8_9ACTN</name>
<dbReference type="Pfam" id="PF00999">
    <property type="entry name" value="Na_H_Exchanger"/>
    <property type="match status" value="1"/>
</dbReference>
<dbReference type="InterPro" id="IPR006153">
    <property type="entry name" value="Cation/H_exchanger_TM"/>
</dbReference>
<dbReference type="GO" id="GO:0051453">
    <property type="term" value="P:regulation of intracellular pH"/>
    <property type="evidence" value="ECO:0007669"/>
    <property type="project" value="TreeGrafter"/>
</dbReference>
<comment type="caution">
    <text evidence="10">Lacks conserved residue(s) required for the propagation of feature annotation.</text>
</comment>
<keyword evidence="8 10" id="KW-0472">Membrane</keyword>
<protein>
    <submittedName>
        <fullName evidence="12">Na+/H+ antiporter</fullName>
    </submittedName>
</protein>
<keyword evidence="13" id="KW-1185">Reference proteome</keyword>
<dbReference type="GO" id="GO:0015386">
    <property type="term" value="F:potassium:proton antiporter activity"/>
    <property type="evidence" value="ECO:0007669"/>
    <property type="project" value="TreeGrafter"/>
</dbReference>
<proteinExistence type="inferred from homology"/>
<evidence type="ECO:0000259" key="11">
    <source>
        <dbReference type="Pfam" id="PF00999"/>
    </source>
</evidence>
<feature type="transmembrane region" description="Helical" evidence="10">
    <location>
        <begin position="183"/>
        <end position="201"/>
    </location>
</feature>
<dbReference type="InterPro" id="IPR004705">
    <property type="entry name" value="Cation/H_exchanger_CPA1_bac"/>
</dbReference>
<feature type="transmembrane region" description="Helical" evidence="10">
    <location>
        <begin position="82"/>
        <end position="101"/>
    </location>
</feature>
<sequence length="592" mass="63251">MDVMPLLMLVAVSAAVAGAARRTPVPAPLLLVAAGLLASYVPGVPSYALDPSIVLPLLLPPLLHTAALDSSYLDLRANWRPVALLSVGYVLFATLAVGYVASHAVPGLPPTAALVLGAVVAPPDAVAATAIARRLGLPSRITTILQGESLVNDATAITAYRVAVAAAVGEGVGWADGVREFRIASAGGIGVGLILMVPIHWLRKHLREPLLQNTLSLLIPFAAYAAAEEVKASGVLAVVVVALYLGHRSWQVDFATRLQEAAVWRMVAFVLESTVFALIGLQLPVVLKGLGAYGMGTAAGYAVVVFVAVVAVRYLWVFPATYLPRLLSPRIREREPDTTWKAPVVVGWAGMRGVVSLAIAFSIPQTTHDGSPFPARNLILFLTFTTVIGTLVVQGLTLPPLIRRLRLPRREPGEVTLAEAQAQSEASSAAEARLEELLADEHNTLPEPLADRLRSVLERRRNAVWERLGAVDERTGESVDDTYRRLSREVIGAERAVFVALRDARRIDDEMLRTLLRRLDLEEAAAYLEEGAGGGAEAGDRGRGRGGMGRALTGLDYLRPGAVSQGWSARTWAANNPDVPLRARPIPPRPLP</sequence>
<evidence type="ECO:0000256" key="7">
    <source>
        <dbReference type="ARBA" id="ARBA00023065"/>
    </source>
</evidence>
<feature type="transmembrane region" description="Helical" evidence="10">
    <location>
        <begin position="344"/>
        <end position="363"/>
    </location>
</feature>
<feature type="transmembrane region" description="Helical" evidence="10">
    <location>
        <begin position="378"/>
        <end position="402"/>
    </location>
</feature>
<evidence type="ECO:0000256" key="9">
    <source>
        <dbReference type="ARBA" id="ARBA00023201"/>
    </source>
</evidence>
<feature type="transmembrane region" description="Helical" evidence="10">
    <location>
        <begin position="221"/>
        <end position="245"/>
    </location>
</feature>
<reference evidence="12" key="1">
    <citation type="submission" date="2021-03" db="EMBL/GenBank/DDBJ databases">
        <title>Streptomyces strains.</title>
        <authorList>
            <person name="Lund M.B."/>
            <person name="Toerring T."/>
        </authorList>
    </citation>
    <scope>NUCLEOTIDE SEQUENCE</scope>
    <source>
        <strain evidence="12">JCM 4242</strain>
    </source>
</reference>
<accession>A0A939FPN8</accession>
<dbReference type="InterPro" id="IPR018422">
    <property type="entry name" value="Cation/H_exchanger_CPA1"/>
</dbReference>
<keyword evidence="9 10" id="KW-0739">Sodium transport</keyword>
<keyword evidence="6 10" id="KW-0915">Sodium</keyword>
<dbReference type="PANTHER" id="PTHR10110">
    <property type="entry name" value="SODIUM/HYDROGEN EXCHANGER"/>
    <property type="match status" value="1"/>
</dbReference>
<evidence type="ECO:0000256" key="5">
    <source>
        <dbReference type="ARBA" id="ARBA00022989"/>
    </source>
</evidence>
<keyword evidence="10" id="KW-0050">Antiport</keyword>
<comment type="subcellular location">
    <subcellularLocation>
        <location evidence="1 10">Cell membrane</location>
        <topology evidence="1 10">Multi-pass membrane protein</topology>
    </subcellularLocation>
</comment>